<organism evidence="3 4">
    <name type="scientific">Palleronia sediminis</name>
    <dbReference type="NCBI Taxonomy" id="2547833"/>
    <lineage>
        <taxon>Bacteria</taxon>
        <taxon>Pseudomonadati</taxon>
        <taxon>Pseudomonadota</taxon>
        <taxon>Alphaproteobacteria</taxon>
        <taxon>Rhodobacterales</taxon>
        <taxon>Roseobacteraceae</taxon>
        <taxon>Palleronia</taxon>
    </lineage>
</organism>
<evidence type="ECO:0000256" key="1">
    <source>
        <dbReference type="SAM" id="MobiDB-lite"/>
    </source>
</evidence>
<feature type="region of interest" description="Disordered" evidence="1">
    <location>
        <begin position="136"/>
        <end position="177"/>
    </location>
</feature>
<keyword evidence="4" id="KW-1185">Reference proteome</keyword>
<protein>
    <submittedName>
        <fullName evidence="3">Uncharacterized protein</fullName>
    </submittedName>
</protein>
<dbReference type="EMBL" id="SNAA01000008">
    <property type="protein sequence ID" value="TDL79720.1"/>
    <property type="molecule type" value="Genomic_DNA"/>
</dbReference>
<name>A0A4R6A7R1_9RHOB</name>
<feature type="compositionally biased region" description="Low complexity" evidence="1">
    <location>
        <begin position="143"/>
        <end position="155"/>
    </location>
</feature>
<gene>
    <name evidence="3" type="ORF">E2L08_08940</name>
</gene>
<dbReference type="RefSeq" id="WP_133396730.1">
    <property type="nucleotide sequence ID" value="NZ_SNAA01000008.1"/>
</dbReference>
<evidence type="ECO:0000256" key="2">
    <source>
        <dbReference type="SAM" id="SignalP"/>
    </source>
</evidence>
<accession>A0A4R6A7R1</accession>
<proteinExistence type="predicted"/>
<sequence length="177" mass="17829">MFGHSTTLLAALVVAAPAIAQETLPDDVPVSGIGREACATIIGVDNLPLLAQAGDWALGYLAGRVDAGQSPSEGATLSPVDPVDVVTGLSARCRQAPEGPVIDAVRGYAEEVFMQAAQGGEVVAAPVPETPEILREIEAGGDAAPQAAPETTPTRPRARPDGLAAETAEAPDTTGDG</sequence>
<evidence type="ECO:0000313" key="3">
    <source>
        <dbReference type="EMBL" id="TDL79720.1"/>
    </source>
</evidence>
<feature type="signal peptide" evidence="2">
    <location>
        <begin position="1"/>
        <end position="20"/>
    </location>
</feature>
<keyword evidence="2" id="KW-0732">Signal</keyword>
<feature type="chain" id="PRO_5020206761" evidence="2">
    <location>
        <begin position="21"/>
        <end position="177"/>
    </location>
</feature>
<dbReference type="AlphaFoldDB" id="A0A4R6A7R1"/>
<comment type="caution">
    <text evidence="3">The sequence shown here is derived from an EMBL/GenBank/DDBJ whole genome shotgun (WGS) entry which is preliminary data.</text>
</comment>
<dbReference type="OrthoDB" id="7873970at2"/>
<evidence type="ECO:0000313" key="4">
    <source>
        <dbReference type="Proteomes" id="UP000295701"/>
    </source>
</evidence>
<reference evidence="3 4" key="1">
    <citation type="submission" date="2019-03" db="EMBL/GenBank/DDBJ databases">
        <title>Primorskyibacter sp. SS33 isolated from sediments.</title>
        <authorList>
            <person name="Xunke S."/>
        </authorList>
    </citation>
    <scope>NUCLEOTIDE SEQUENCE [LARGE SCALE GENOMIC DNA]</scope>
    <source>
        <strain evidence="3 4">SS33</strain>
    </source>
</reference>
<dbReference type="Proteomes" id="UP000295701">
    <property type="component" value="Unassembled WGS sequence"/>
</dbReference>